<protein>
    <recommendedName>
        <fullName evidence="5">Metallo-beta-lactamase domain-containing protein</fullName>
    </recommendedName>
</protein>
<evidence type="ECO:0000256" key="4">
    <source>
        <dbReference type="ARBA" id="ARBA00022833"/>
    </source>
</evidence>
<evidence type="ECO:0000256" key="2">
    <source>
        <dbReference type="ARBA" id="ARBA00022723"/>
    </source>
</evidence>
<dbReference type="SUPFAM" id="SSF56281">
    <property type="entry name" value="Metallo-hydrolase/oxidoreductase"/>
    <property type="match status" value="1"/>
</dbReference>
<name>A0AB34KZH4_9PEZI</name>
<evidence type="ECO:0000256" key="1">
    <source>
        <dbReference type="ARBA" id="ARBA00007749"/>
    </source>
</evidence>
<gene>
    <name evidence="6" type="ORF">WHR41_02089</name>
</gene>
<proteinExistence type="inferred from homology"/>
<evidence type="ECO:0000313" key="7">
    <source>
        <dbReference type="Proteomes" id="UP000803884"/>
    </source>
</evidence>
<reference evidence="6 7" key="1">
    <citation type="journal article" date="2020" name="Microbiol. Resour. Announc.">
        <title>Draft Genome Sequence of a Cladosporium Species Isolated from the Mesophotic Ascidian Didemnum maculosum.</title>
        <authorList>
            <person name="Gioti A."/>
            <person name="Siaperas R."/>
            <person name="Nikolaivits E."/>
            <person name="Le Goff G."/>
            <person name="Ouazzani J."/>
            <person name="Kotoulas G."/>
            <person name="Topakas E."/>
        </authorList>
    </citation>
    <scope>NUCLEOTIDE SEQUENCE [LARGE SCALE GENOMIC DNA]</scope>
    <source>
        <strain evidence="6 7">TM138-S3</strain>
    </source>
</reference>
<evidence type="ECO:0000256" key="3">
    <source>
        <dbReference type="ARBA" id="ARBA00022801"/>
    </source>
</evidence>
<dbReference type="GeneID" id="96003533"/>
<dbReference type="Gene3D" id="3.60.15.10">
    <property type="entry name" value="Ribonuclease Z/Hydroxyacylglutathione hydrolase-like"/>
    <property type="match status" value="1"/>
</dbReference>
<dbReference type="InterPro" id="IPR036866">
    <property type="entry name" value="RibonucZ/Hydroxyglut_hydro"/>
</dbReference>
<comment type="caution">
    <text evidence="6">The sequence shown here is derived from an EMBL/GenBank/DDBJ whole genome shotgun (WGS) entry which is preliminary data.</text>
</comment>
<evidence type="ECO:0000313" key="6">
    <source>
        <dbReference type="EMBL" id="KAL1589177.1"/>
    </source>
</evidence>
<accession>A0AB34KZH4</accession>
<feature type="domain" description="Metallo-beta-lactamase" evidence="5">
    <location>
        <begin position="56"/>
        <end position="283"/>
    </location>
</feature>
<organism evidence="6 7">
    <name type="scientific">Cladosporium halotolerans</name>
    <dbReference type="NCBI Taxonomy" id="1052096"/>
    <lineage>
        <taxon>Eukaryota</taxon>
        <taxon>Fungi</taxon>
        <taxon>Dikarya</taxon>
        <taxon>Ascomycota</taxon>
        <taxon>Pezizomycotina</taxon>
        <taxon>Dothideomycetes</taxon>
        <taxon>Dothideomycetidae</taxon>
        <taxon>Cladosporiales</taxon>
        <taxon>Cladosporiaceae</taxon>
        <taxon>Cladosporium</taxon>
    </lineage>
</organism>
<keyword evidence="4" id="KW-0862">Zinc</keyword>
<dbReference type="GO" id="GO:0016787">
    <property type="term" value="F:hydrolase activity"/>
    <property type="evidence" value="ECO:0007669"/>
    <property type="project" value="UniProtKB-KW"/>
</dbReference>
<dbReference type="GO" id="GO:0046872">
    <property type="term" value="F:metal ion binding"/>
    <property type="evidence" value="ECO:0007669"/>
    <property type="project" value="UniProtKB-KW"/>
</dbReference>
<dbReference type="PANTHER" id="PTHR42978:SF5">
    <property type="entry name" value="METALLO-BETA-LACTAMASE DOMAIN-CONTAINING PROTEIN"/>
    <property type="match status" value="1"/>
</dbReference>
<dbReference type="InterPro" id="IPR001279">
    <property type="entry name" value="Metallo-B-lactamas"/>
</dbReference>
<dbReference type="RefSeq" id="XP_069232282.1">
    <property type="nucleotide sequence ID" value="XM_069370695.1"/>
</dbReference>
<dbReference type="SMART" id="SM00849">
    <property type="entry name" value="Lactamase_B"/>
    <property type="match status" value="1"/>
</dbReference>
<dbReference type="EMBL" id="JAAQHG020000005">
    <property type="protein sequence ID" value="KAL1589177.1"/>
    <property type="molecule type" value="Genomic_DNA"/>
</dbReference>
<dbReference type="PANTHER" id="PTHR42978">
    <property type="entry name" value="QUORUM-QUENCHING LACTONASE YTNP-RELATED-RELATED"/>
    <property type="match status" value="1"/>
</dbReference>
<dbReference type="CDD" id="cd07730">
    <property type="entry name" value="metallo-hydrolase-like_MBL-fold"/>
    <property type="match status" value="1"/>
</dbReference>
<keyword evidence="2" id="KW-0479">Metal-binding</keyword>
<sequence length="368" mass="40650">MALQHLAPPKSPPDLTIPSSDVTVTVSCIDTTSRLKLPMSLMLQPDYVGHPELTGPSLCFLLDHPSGKKILFDLGVRYDWQRLPSFPKFRENAWGIMVQKDTARILQENKIDVANGAISSIVLSHHHWDHAGDPSTFPSSTELVVGPGFMETHLPGYPANPKATLLQTDHEGREIREPAFSDAFKIGRFQAHDFFGDGSFYLLSTPGHSVGHLCALARTTASPPTFIFLAGDASHHAAEFRPTEYLPLPALVPANGTGEDFRNVHAEQSAVKPFYNVTAGFAHSKELADWTIAGLGEFDCQENVLLLTAHDEHILDEQAGMEFFPAPLNDWLEKGLAERVKWLFLGDFEGALRRREEGGEAFTWGVYP</sequence>
<comment type="similarity">
    <text evidence="1">Belongs to the metallo-beta-lactamase superfamily.</text>
</comment>
<dbReference type="AlphaFoldDB" id="A0AB34KZH4"/>
<dbReference type="Proteomes" id="UP000803884">
    <property type="component" value="Unassembled WGS sequence"/>
</dbReference>
<dbReference type="Pfam" id="PF00753">
    <property type="entry name" value="Lactamase_B"/>
    <property type="match status" value="1"/>
</dbReference>
<evidence type="ECO:0000259" key="5">
    <source>
        <dbReference type="SMART" id="SM00849"/>
    </source>
</evidence>
<keyword evidence="3" id="KW-0378">Hydrolase</keyword>
<dbReference type="InterPro" id="IPR051013">
    <property type="entry name" value="MBL_superfamily_lactonases"/>
</dbReference>
<keyword evidence="7" id="KW-1185">Reference proteome</keyword>